<keyword evidence="1" id="KW-0732">Signal</keyword>
<evidence type="ECO:0000313" key="3">
    <source>
        <dbReference type="Proteomes" id="UP000593765"/>
    </source>
</evidence>
<proteinExistence type="predicted"/>
<reference evidence="2 3" key="1">
    <citation type="submission" date="2020-10" db="EMBL/GenBank/DDBJ databases">
        <title>Wide distribution of Phycisphaera-like planctomycetes from WD2101 soil group in peatlands and genome analysis of the first cultivated representative.</title>
        <authorList>
            <person name="Dedysh S.N."/>
            <person name="Beletsky A.V."/>
            <person name="Ivanova A."/>
            <person name="Kulichevskaya I.S."/>
            <person name="Suzina N.E."/>
            <person name="Philippov D.A."/>
            <person name="Rakitin A.L."/>
            <person name="Mardanov A.V."/>
            <person name="Ravin N.V."/>
        </authorList>
    </citation>
    <scope>NUCLEOTIDE SEQUENCE [LARGE SCALE GENOMIC DNA]</scope>
    <source>
        <strain evidence="2 3">M1803</strain>
    </source>
</reference>
<accession>A0A7M2WRM5</accession>
<feature type="chain" id="PRO_5034312796" evidence="1">
    <location>
        <begin position="23"/>
        <end position="395"/>
    </location>
</feature>
<name>A0A7M2WRM5_9BACT</name>
<evidence type="ECO:0000313" key="2">
    <source>
        <dbReference type="EMBL" id="QOV87461.1"/>
    </source>
</evidence>
<evidence type="ECO:0000256" key="1">
    <source>
        <dbReference type="SAM" id="SignalP"/>
    </source>
</evidence>
<dbReference type="KEGG" id="hbs:IPV69_14305"/>
<protein>
    <submittedName>
        <fullName evidence="2">Uncharacterized protein</fullName>
    </submittedName>
</protein>
<dbReference type="AlphaFoldDB" id="A0A7M2WRM5"/>
<dbReference type="Proteomes" id="UP000593765">
    <property type="component" value="Chromosome"/>
</dbReference>
<feature type="signal peptide" evidence="1">
    <location>
        <begin position="1"/>
        <end position="22"/>
    </location>
</feature>
<dbReference type="EMBL" id="CP063458">
    <property type="protein sequence ID" value="QOV87461.1"/>
    <property type="molecule type" value="Genomic_DNA"/>
</dbReference>
<dbReference type="RefSeq" id="WP_206290364.1">
    <property type="nucleotide sequence ID" value="NZ_CP063458.1"/>
</dbReference>
<organism evidence="2 3">
    <name type="scientific">Humisphaera borealis</name>
    <dbReference type="NCBI Taxonomy" id="2807512"/>
    <lineage>
        <taxon>Bacteria</taxon>
        <taxon>Pseudomonadati</taxon>
        <taxon>Planctomycetota</taxon>
        <taxon>Phycisphaerae</taxon>
        <taxon>Tepidisphaerales</taxon>
        <taxon>Tepidisphaeraceae</taxon>
        <taxon>Humisphaera</taxon>
    </lineage>
</organism>
<gene>
    <name evidence="2" type="ORF">IPV69_14305</name>
</gene>
<sequence>MAVSNVALAMTLVMLACGSVNASTYDGGWAGEQLRIDLSSRDGKSYHGLITKAAQQYPAQAIDDGQALTGTFAADGSRFDFSMARHGEGMVLRSGRAEYRLKRVAGEAAHATGDTGRFASSQPATREAGSGDPLAYRVLQFPGGTIARFDTWVYGQPGVANNVIWCDGAPKGREADFILRAAIGTPNAQDQSNLFVAGPVLVEQLLNQLAGPVFQRTGKPIKTTCGGDEAMILEYQATIKGKLAICRVMLVRRQDVAIAVVALGSDAGMKEFGRAIEIVAQSISVKEAAIEPGLVGTWVLENYVRLAPAKVDEQPFNLSQSRSVTLYPNGTFADTASTGFSGQDATGLAKGGSRGRVVKRGNVLTFRYDDGTNWSAPYELHSNGLRLDGKIYLKQ</sequence>
<keyword evidence="3" id="KW-1185">Reference proteome</keyword>